<reference evidence="2" key="1">
    <citation type="submission" date="2021-02" db="EMBL/GenBank/DDBJ databases">
        <authorList>
            <person name="Nowell W R."/>
        </authorList>
    </citation>
    <scope>NUCLEOTIDE SEQUENCE</scope>
</reference>
<feature type="region of interest" description="Disordered" evidence="1">
    <location>
        <begin position="492"/>
        <end position="523"/>
    </location>
</feature>
<dbReference type="AlphaFoldDB" id="A0A814DKL0"/>
<evidence type="ECO:0000313" key="3">
    <source>
        <dbReference type="Proteomes" id="UP000663852"/>
    </source>
</evidence>
<proteinExistence type="predicted"/>
<gene>
    <name evidence="2" type="ORF">EDS130_LOCUS12538</name>
</gene>
<evidence type="ECO:0000313" key="2">
    <source>
        <dbReference type="EMBL" id="CAF0954957.1"/>
    </source>
</evidence>
<accession>A0A814DKL0</accession>
<comment type="caution">
    <text evidence="2">The sequence shown here is derived from an EMBL/GenBank/DDBJ whole genome shotgun (WGS) entry which is preliminary data.</text>
</comment>
<dbReference type="OrthoDB" id="10040764at2759"/>
<protein>
    <submittedName>
        <fullName evidence="2">Uncharacterized protein</fullName>
    </submittedName>
</protein>
<dbReference type="EMBL" id="CAJNOJ010000048">
    <property type="protein sequence ID" value="CAF0954957.1"/>
    <property type="molecule type" value="Genomic_DNA"/>
</dbReference>
<feature type="compositionally biased region" description="Basic residues" evidence="1">
    <location>
        <begin position="514"/>
        <end position="523"/>
    </location>
</feature>
<organism evidence="2 3">
    <name type="scientific">Adineta ricciae</name>
    <name type="common">Rotifer</name>
    <dbReference type="NCBI Taxonomy" id="249248"/>
    <lineage>
        <taxon>Eukaryota</taxon>
        <taxon>Metazoa</taxon>
        <taxon>Spiralia</taxon>
        <taxon>Gnathifera</taxon>
        <taxon>Rotifera</taxon>
        <taxon>Eurotatoria</taxon>
        <taxon>Bdelloidea</taxon>
        <taxon>Adinetida</taxon>
        <taxon>Adinetidae</taxon>
        <taxon>Adineta</taxon>
    </lineage>
</organism>
<evidence type="ECO:0000256" key="1">
    <source>
        <dbReference type="SAM" id="MobiDB-lite"/>
    </source>
</evidence>
<sequence>MVWICYRCNRNQHEHCTNRWQCDCQCNVNGDADIAQKSIAIVGGFGLAIGGLALAICTGGLGAVLIGGSMLGAGISSTWNGAEKAIKQERISGKEYVADVAFGAATGVVTGGVGVAGETVAVNVVKQGAKEVAKAGAKKLAVRATTGVVVGVTSKAIDEVKQCSTTDKKWRDYGKSFDRNGKPNGTTTAWVGSALGGGLGGVGSHVSSSLATKMTSPVAESITRVLVSGTSAAVGDATIQTVNIVVGSQEQYDLQRTVTCATSSVIMATAQEATKNAIYCAQGGKAVMLNDKTNKKLIEENVPEEHRNTVSKAYDDLKKIPQSKLVVEAHKANEITERQVQKSQYESTVAQYDQQIQSEIDAKNAAKDIKDYPAVQKHTNTMKSLIVEKKAIIKAFKTAQPVHQRADIQYLNDQNAHFLVGDHVQQVAVDIDSRPNEPRGATRALFDYRSDRQGNAEFRYADYTNEHDYSAMSRYSDGDHRYNRIRTDYDNTLKSHNEGLSSVSRNGTLESGRNKKKDKKKSE</sequence>
<dbReference type="Proteomes" id="UP000663852">
    <property type="component" value="Unassembled WGS sequence"/>
</dbReference>
<name>A0A814DKL0_ADIRI</name>
<feature type="compositionally biased region" description="Polar residues" evidence="1">
    <location>
        <begin position="498"/>
        <end position="511"/>
    </location>
</feature>